<dbReference type="SUPFAM" id="SSF50729">
    <property type="entry name" value="PH domain-like"/>
    <property type="match status" value="1"/>
</dbReference>
<evidence type="ECO:0000313" key="3">
    <source>
        <dbReference type="EMBL" id="KAL1131119.1"/>
    </source>
</evidence>
<dbReference type="PANTHER" id="PTHR12673:SF159">
    <property type="entry name" value="LD03170P"/>
    <property type="match status" value="1"/>
</dbReference>
<sequence length="446" mass="51530">VLRALDKQISQDVAYKQSQLRQKAIEEIFTSEESYLKQLELALKFFKRPLQDSKFILPNILKSVFDNLESVYNVNGELLNQLRQNGDDVATSFRTVAPFFKLYSVYAYDYRHGLNSLQELHKTNSKLDNFIKRQESRPEVGKKLSSLLIAPIQRIPRYRLLLKEVLSHTPQVHEHHSAILEALKEVEVATEHINSLVHEQENMLRLIELQKSLQGGKPTIVCPGRKLLKEGMLMKVSKSGRKAHMRYFVLLSDVLMYCKTINIVLAETNSLRCCCVLPLRKCSVQHVLGEKVFNITCHTLSLKLFSEEPRVSTDWVAAISQAIKQEQEDRSTLRRKSSARQPLWNKDLNSMTETLTPRKRKQNQNDIEDVSVQLHSPWKRNKVTSTSSSIKVLYQNPCTVNNEIILKRSGYFSSLKKAILNIGQSLQKYWFPIYTGRENLERSLMD</sequence>
<dbReference type="Gene3D" id="2.30.29.30">
    <property type="entry name" value="Pleckstrin-homology domain (PH domain)/Phosphotyrosine-binding domain (PTB)"/>
    <property type="match status" value="1"/>
</dbReference>
<evidence type="ECO:0000259" key="1">
    <source>
        <dbReference type="PROSITE" id="PS50003"/>
    </source>
</evidence>
<dbReference type="SMART" id="SM00325">
    <property type="entry name" value="RhoGEF"/>
    <property type="match status" value="1"/>
</dbReference>
<dbReference type="InterPro" id="IPR001331">
    <property type="entry name" value="GDS_CDC24_CS"/>
</dbReference>
<protein>
    <recommendedName>
        <fullName evidence="5">DH domain-containing protein</fullName>
    </recommendedName>
</protein>
<dbReference type="SMART" id="SM00233">
    <property type="entry name" value="PH"/>
    <property type="match status" value="1"/>
</dbReference>
<dbReference type="InterPro" id="IPR051092">
    <property type="entry name" value="FYVE_RhoGEF_PH"/>
</dbReference>
<dbReference type="PROSITE" id="PS50003">
    <property type="entry name" value="PH_DOMAIN"/>
    <property type="match status" value="1"/>
</dbReference>
<feature type="non-terminal residue" evidence="3">
    <location>
        <position position="1"/>
    </location>
</feature>
<dbReference type="InterPro" id="IPR000219">
    <property type="entry name" value="DH_dom"/>
</dbReference>
<dbReference type="PROSITE" id="PS00741">
    <property type="entry name" value="DH_1"/>
    <property type="match status" value="1"/>
</dbReference>
<dbReference type="Pfam" id="PF00169">
    <property type="entry name" value="PH"/>
    <property type="match status" value="1"/>
</dbReference>
<dbReference type="EMBL" id="JBFDAA010000007">
    <property type="protein sequence ID" value="KAL1131119.1"/>
    <property type="molecule type" value="Genomic_DNA"/>
</dbReference>
<comment type="caution">
    <text evidence="3">The sequence shown here is derived from an EMBL/GenBank/DDBJ whole genome shotgun (WGS) entry which is preliminary data.</text>
</comment>
<dbReference type="PROSITE" id="PS50010">
    <property type="entry name" value="DH_2"/>
    <property type="match status" value="1"/>
</dbReference>
<proteinExistence type="predicted"/>
<accession>A0ABD0YKP2</accession>
<name>A0ABD0YKP2_9HEMI</name>
<dbReference type="PANTHER" id="PTHR12673">
    <property type="entry name" value="FACIOGENITAL DYSPLASIA PROTEIN"/>
    <property type="match status" value="1"/>
</dbReference>
<gene>
    <name evidence="3" type="ORF">AAG570_012356</name>
</gene>
<dbReference type="CDD" id="cd00160">
    <property type="entry name" value="RhoGEF"/>
    <property type="match status" value="1"/>
</dbReference>
<dbReference type="InterPro" id="IPR001849">
    <property type="entry name" value="PH_domain"/>
</dbReference>
<evidence type="ECO:0000259" key="2">
    <source>
        <dbReference type="PROSITE" id="PS50010"/>
    </source>
</evidence>
<keyword evidence="4" id="KW-1185">Reference proteome</keyword>
<dbReference type="Pfam" id="PF00621">
    <property type="entry name" value="RhoGEF"/>
    <property type="match status" value="1"/>
</dbReference>
<dbReference type="SUPFAM" id="SSF48065">
    <property type="entry name" value="DBL homology domain (DH-domain)"/>
    <property type="match status" value="1"/>
</dbReference>
<evidence type="ECO:0000313" key="4">
    <source>
        <dbReference type="Proteomes" id="UP001558652"/>
    </source>
</evidence>
<dbReference type="InterPro" id="IPR011993">
    <property type="entry name" value="PH-like_dom_sf"/>
</dbReference>
<dbReference type="Proteomes" id="UP001558652">
    <property type="component" value="Unassembled WGS sequence"/>
</dbReference>
<evidence type="ECO:0008006" key="5">
    <source>
        <dbReference type="Google" id="ProtNLM"/>
    </source>
</evidence>
<feature type="domain" description="DH" evidence="2">
    <location>
        <begin position="20"/>
        <end position="196"/>
    </location>
</feature>
<dbReference type="AlphaFoldDB" id="A0ABD0YKP2"/>
<feature type="domain" description="PH" evidence="1">
    <location>
        <begin position="226"/>
        <end position="324"/>
    </location>
</feature>
<dbReference type="Gene3D" id="1.20.900.10">
    <property type="entry name" value="Dbl homology (DH) domain"/>
    <property type="match status" value="1"/>
</dbReference>
<dbReference type="InterPro" id="IPR035899">
    <property type="entry name" value="DBL_dom_sf"/>
</dbReference>
<reference evidence="3 4" key="1">
    <citation type="submission" date="2024-07" db="EMBL/GenBank/DDBJ databases">
        <title>Chromosome-level genome assembly of the water stick insect Ranatra chinensis (Heteroptera: Nepidae).</title>
        <authorList>
            <person name="Liu X."/>
        </authorList>
    </citation>
    <scope>NUCLEOTIDE SEQUENCE [LARGE SCALE GENOMIC DNA]</scope>
    <source>
        <strain evidence="3">Cailab_2021Rc</strain>
        <tissue evidence="3">Muscle</tissue>
    </source>
</reference>
<organism evidence="3 4">
    <name type="scientific">Ranatra chinensis</name>
    <dbReference type="NCBI Taxonomy" id="642074"/>
    <lineage>
        <taxon>Eukaryota</taxon>
        <taxon>Metazoa</taxon>
        <taxon>Ecdysozoa</taxon>
        <taxon>Arthropoda</taxon>
        <taxon>Hexapoda</taxon>
        <taxon>Insecta</taxon>
        <taxon>Pterygota</taxon>
        <taxon>Neoptera</taxon>
        <taxon>Paraneoptera</taxon>
        <taxon>Hemiptera</taxon>
        <taxon>Heteroptera</taxon>
        <taxon>Panheteroptera</taxon>
        <taxon>Nepomorpha</taxon>
        <taxon>Nepidae</taxon>
        <taxon>Ranatrinae</taxon>
        <taxon>Ranatra</taxon>
    </lineage>
</organism>